<dbReference type="PROSITE" id="PS51146">
    <property type="entry name" value="KAIC"/>
    <property type="match status" value="1"/>
</dbReference>
<dbReference type="Pfam" id="PF06745">
    <property type="entry name" value="ATPase"/>
    <property type="match status" value="1"/>
</dbReference>
<keyword evidence="5" id="KW-1185">Reference proteome</keyword>
<evidence type="ECO:0000313" key="4">
    <source>
        <dbReference type="EMBL" id="OFV68005.1"/>
    </source>
</evidence>
<accession>A0A1F2PAA7</accession>
<feature type="domain" description="KaiC" evidence="3">
    <location>
        <begin position="259"/>
        <end position="503"/>
    </location>
</feature>
<dbReference type="Proteomes" id="UP000186940">
    <property type="component" value="Unassembled WGS sequence"/>
</dbReference>
<dbReference type="Gene3D" id="3.40.50.300">
    <property type="entry name" value="P-loop containing nucleotide triphosphate hydrolases"/>
    <property type="match status" value="1"/>
</dbReference>
<dbReference type="EMBL" id="LYOS01000002">
    <property type="protein sequence ID" value="OFV68005.1"/>
    <property type="molecule type" value="Genomic_DNA"/>
</dbReference>
<keyword evidence="1" id="KW-0547">Nucleotide-binding</keyword>
<dbReference type="AlphaFoldDB" id="A0A1F2PAA7"/>
<gene>
    <name evidence="4" type="ORF">SCAL_000645</name>
</gene>
<evidence type="ECO:0000259" key="3">
    <source>
        <dbReference type="PROSITE" id="PS51146"/>
    </source>
</evidence>
<evidence type="ECO:0000256" key="2">
    <source>
        <dbReference type="ARBA" id="ARBA00022840"/>
    </source>
</evidence>
<dbReference type="InterPro" id="IPR014774">
    <property type="entry name" value="KaiC-like_dom"/>
</dbReference>
<sequence>MLEGVIREIGLIIGSDPIRMLISRLSRDEEVLKSLEVGDNFSVCFAGLNNSDIDSGQTLNALKILMDHLVDFSANIFGDEASERMMARALEPFDQEIARMCELNLAAFLPRIVDTEIHEKKRGVAAIIDKNRIEQVLVIFEDILSAYLEDASAIGLIELYRRKISSLPPINSISSPIVITDDGSVSLSRLNNADLDVRLLVDELASISDSFIDTASFLIGKKEALSRAENSINPVLARFQPLTDELGITDKILKGNLARRISTGVNGFDEIIEGGFPRSGSILLQGPPGIEKDAFINAFLRSGLSKGYAAMAVLSKYTPADLRIQMRDTGIDLIKYEDENVFGMVDWNAWRGENVNGVEEGDRSSVLRSSRDLSYLSIAINKVLANLDEVPTRLAVIDILSPAINDFDFETVYDFTQSLRIKFKKEDVTALFLIDNEMHDGKSLSAIQEIFDGVIEIERQRVDDQIIRKIGVIHMDRTYFDSKYKTLKLSREGIKVVSEEESL</sequence>
<dbReference type="GO" id="GO:0005524">
    <property type="term" value="F:ATP binding"/>
    <property type="evidence" value="ECO:0007669"/>
    <property type="project" value="UniProtKB-KW"/>
</dbReference>
<dbReference type="InterPro" id="IPR010624">
    <property type="entry name" value="KaiC_dom"/>
</dbReference>
<dbReference type="SUPFAM" id="SSF52540">
    <property type="entry name" value="P-loop containing nucleoside triphosphate hydrolases"/>
    <property type="match status" value="1"/>
</dbReference>
<dbReference type="STRING" id="1838285.SCAL_000645"/>
<organism evidence="4 5">
    <name type="scientific">Candidatus Syntropharchaeum caldarium</name>
    <dbReference type="NCBI Taxonomy" id="1838285"/>
    <lineage>
        <taxon>Archaea</taxon>
        <taxon>Methanobacteriati</taxon>
        <taxon>Methanobacteriota</taxon>
        <taxon>Stenosarchaea group</taxon>
        <taxon>Methanomicrobia</taxon>
        <taxon>Methanosarcinales</taxon>
        <taxon>ANME-2 cluster</taxon>
        <taxon>Candidatus Syntropharchaeum</taxon>
    </lineage>
</organism>
<evidence type="ECO:0000313" key="5">
    <source>
        <dbReference type="Proteomes" id="UP000186940"/>
    </source>
</evidence>
<proteinExistence type="predicted"/>
<protein>
    <submittedName>
        <fullName evidence="4">Circadian clock protein KaiC, central region domain protein</fullName>
    </submittedName>
</protein>
<name>A0A1F2PAA7_9EURY</name>
<dbReference type="InterPro" id="IPR027417">
    <property type="entry name" value="P-loop_NTPase"/>
</dbReference>
<keyword evidence="2" id="KW-0067">ATP-binding</keyword>
<comment type="caution">
    <text evidence="4">The sequence shown here is derived from an EMBL/GenBank/DDBJ whole genome shotgun (WGS) entry which is preliminary data.</text>
</comment>
<evidence type="ECO:0000256" key="1">
    <source>
        <dbReference type="ARBA" id="ARBA00022741"/>
    </source>
</evidence>
<reference evidence="4" key="1">
    <citation type="submission" date="2016-05" db="EMBL/GenBank/DDBJ databases">
        <title>Microbial consortia oxidize butane by reversing methanogenesis.</title>
        <authorList>
            <person name="Laso-Perez R."/>
            <person name="Richter M."/>
            <person name="Wegener G."/>
            <person name="Musat F."/>
        </authorList>
    </citation>
    <scope>NUCLEOTIDE SEQUENCE [LARGE SCALE GENOMIC DNA]</scope>
    <source>
        <strain evidence="4">BOX2</strain>
    </source>
</reference>
<dbReference type="PANTHER" id="PTHR43637:SF2">
    <property type="entry name" value="PROTEIN GVPD 1"/>
    <property type="match status" value="1"/>
</dbReference>
<dbReference type="PANTHER" id="PTHR43637">
    <property type="entry name" value="UPF0273 PROTEIN TM_0370"/>
    <property type="match status" value="1"/>
</dbReference>